<comment type="caution">
    <text evidence="1">The sequence shown here is derived from an EMBL/GenBank/DDBJ whole genome shotgun (WGS) entry which is preliminary data.</text>
</comment>
<gene>
    <name evidence="1" type="ORF">CHH72_22370</name>
</gene>
<proteinExistence type="predicted"/>
<accession>A0A268NTS7</accession>
<organism evidence="1 2">
    <name type="scientific">Shouchella clausii</name>
    <name type="common">Alkalihalobacillus clausii</name>
    <dbReference type="NCBI Taxonomy" id="79880"/>
    <lineage>
        <taxon>Bacteria</taxon>
        <taxon>Bacillati</taxon>
        <taxon>Bacillota</taxon>
        <taxon>Bacilli</taxon>
        <taxon>Bacillales</taxon>
        <taxon>Bacillaceae</taxon>
        <taxon>Shouchella</taxon>
    </lineage>
</organism>
<dbReference type="Proteomes" id="UP000216207">
    <property type="component" value="Unassembled WGS sequence"/>
</dbReference>
<protein>
    <submittedName>
        <fullName evidence="1">Uncharacterized protein</fullName>
    </submittedName>
</protein>
<sequence>MIDRDKSYTTDELLTILNKYNVTNSKQMAVRLIRTGKIKGTMKLKKEGYSILGQDIITYLEGNSVSYWREEYKNLLQKYFDLKHDLNSSNIDDDTIKEHVVQDETDSLKIDQDSSETSFDDDIDYSGFTNGTLREIIKQKKPDKFIPKKANKKQLIKIIKEELGG</sequence>
<name>A0A268NTS7_SHOCL</name>
<evidence type="ECO:0000313" key="1">
    <source>
        <dbReference type="EMBL" id="PAE86659.1"/>
    </source>
</evidence>
<reference evidence="1 2" key="1">
    <citation type="submission" date="2017-07" db="EMBL/GenBank/DDBJ databases">
        <title>Isolation and whole genome analysis of endospore-forming bacteria from heroin.</title>
        <authorList>
            <person name="Kalinowski J."/>
            <person name="Ahrens B."/>
            <person name="Al-Dilaimi A."/>
            <person name="Winkler A."/>
            <person name="Wibberg D."/>
            <person name="Schleenbecker U."/>
            <person name="Ruckert C."/>
            <person name="Wolfel R."/>
            <person name="Grass G."/>
        </authorList>
    </citation>
    <scope>NUCLEOTIDE SEQUENCE [LARGE SCALE GENOMIC DNA]</scope>
    <source>
        <strain evidence="1 2">7539</strain>
    </source>
</reference>
<evidence type="ECO:0000313" key="2">
    <source>
        <dbReference type="Proteomes" id="UP000216207"/>
    </source>
</evidence>
<dbReference type="EMBL" id="NPCC01000060">
    <property type="protein sequence ID" value="PAE86659.1"/>
    <property type="molecule type" value="Genomic_DNA"/>
</dbReference>
<dbReference type="RefSeq" id="WP_095327468.1">
    <property type="nucleotide sequence ID" value="NZ_NPCC01000060.1"/>
</dbReference>
<dbReference type="AlphaFoldDB" id="A0A268NTS7"/>